<dbReference type="AlphaFoldDB" id="X1HI49"/>
<name>X1HI49_9ZZZZ</name>
<feature type="non-terminal residue" evidence="1">
    <location>
        <position position="1"/>
    </location>
</feature>
<organism evidence="1">
    <name type="scientific">marine sediment metagenome</name>
    <dbReference type="NCBI Taxonomy" id="412755"/>
    <lineage>
        <taxon>unclassified sequences</taxon>
        <taxon>metagenomes</taxon>
        <taxon>ecological metagenomes</taxon>
    </lineage>
</organism>
<evidence type="ECO:0008006" key="2">
    <source>
        <dbReference type="Google" id="ProtNLM"/>
    </source>
</evidence>
<gene>
    <name evidence="1" type="ORF">S03H2_50915</name>
</gene>
<comment type="caution">
    <text evidence="1">The sequence shown here is derived from an EMBL/GenBank/DDBJ whole genome shotgun (WGS) entry which is preliminary data.</text>
</comment>
<evidence type="ECO:0000313" key="1">
    <source>
        <dbReference type="EMBL" id="GAH69162.1"/>
    </source>
</evidence>
<protein>
    <recommendedName>
        <fullName evidence="2">Chaperone DnaJ C-terminal domain-containing protein</fullName>
    </recommendedName>
</protein>
<accession>X1HI49</accession>
<reference evidence="1" key="1">
    <citation type="journal article" date="2014" name="Front. Microbiol.">
        <title>High frequency of phylogenetically diverse reductive dehalogenase-homologous genes in deep subseafloor sedimentary metagenomes.</title>
        <authorList>
            <person name="Kawai M."/>
            <person name="Futagami T."/>
            <person name="Toyoda A."/>
            <person name="Takaki Y."/>
            <person name="Nishi S."/>
            <person name="Hori S."/>
            <person name="Arai W."/>
            <person name="Tsubouchi T."/>
            <person name="Morono Y."/>
            <person name="Uchiyama I."/>
            <person name="Ito T."/>
            <person name="Fujiyama A."/>
            <person name="Inagaki F."/>
            <person name="Takami H."/>
        </authorList>
    </citation>
    <scope>NUCLEOTIDE SEQUENCE</scope>
    <source>
        <strain evidence="1">Expedition CK06-06</strain>
    </source>
</reference>
<proteinExistence type="predicted"/>
<dbReference type="Gene3D" id="2.60.260.20">
    <property type="entry name" value="Urease metallochaperone UreE, N-terminal domain"/>
    <property type="match status" value="1"/>
</dbReference>
<dbReference type="EMBL" id="BARU01032273">
    <property type="protein sequence ID" value="GAH69162.1"/>
    <property type="molecule type" value="Genomic_DNA"/>
</dbReference>
<sequence length="45" mass="5221">GIPHLHRRGRGDHLVTLRVVTPDKLTKKQHQLFQELANELKPSQK</sequence>